<sequence>MHITSLPLELVDKICSYLHLPAWCALRLTCRSLFLKTLHAFQRVFRSISVLCTPDGLLKLWEVSMHEGICESVEELRLVPELFNGEYDMPPHGFVEWDCIRIALKKQRRQQPSEEYSPLVHVWQYYENYEVVMKDHRQTLKSPTTIRVLQHCLNRFVNLTTIGLRYRPAEGGREFICLGWRSITDDLGYPPTFLKEFQRYEGISREQDRGFCVLVRALIASGRKVKNLSTCGKQCYGVALARLKLSRREWASFLSLMQGLENLHLCLEGTWLGHHPERPRELLNTVGPTLEVLRYQFDPIELTIPPTTFPILEIFPGIQFPRLRDVRLQNMVVPMEALTKFLRGVSSTLRDLTLKAVSLAKADDSFGQEIPGETKDSWQHVLEFFRDGLSLEFLVVQDGMFKKNVLGIIDASYTWDGAPNQRTAAFHYLRTGLSFIDWVDQLRLEDCHDMLAYLLGITSD</sequence>
<accession>A0A9W5YV95</accession>
<proteinExistence type="predicted"/>
<feature type="domain" description="F-box" evidence="1">
    <location>
        <begin position="1"/>
        <end position="48"/>
    </location>
</feature>
<dbReference type="Proteomes" id="UP001143548">
    <property type="component" value="Unassembled WGS sequence"/>
</dbReference>
<dbReference type="SUPFAM" id="SSF81383">
    <property type="entry name" value="F-box domain"/>
    <property type="match status" value="1"/>
</dbReference>
<dbReference type="AlphaFoldDB" id="A0A9W5YV95"/>
<organism evidence="2 3">
    <name type="scientific">Aspergillus brasiliensis</name>
    <dbReference type="NCBI Taxonomy" id="319629"/>
    <lineage>
        <taxon>Eukaryota</taxon>
        <taxon>Fungi</taxon>
        <taxon>Dikarya</taxon>
        <taxon>Ascomycota</taxon>
        <taxon>Pezizomycotina</taxon>
        <taxon>Eurotiomycetes</taxon>
        <taxon>Eurotiomycetidae</taxon>
        <taxon>Eurotiales</taxon>
        <taxon>Aspergillaceae</taxon>
        <taxon>Aspergillus</taxon>
        <taxon>Aspergillus subgen. Circumdati</taxon>
    </lineage>
</organism>
<gene>
    <name evidence="2" type="ORF">AbraCBS73388_011248</name>
</gene>
<dbReference type="InterPro" id="IPR036047">
    <property type="entry name" value="F-box-like_dom_sf"/>
</dbReference>
<reference evidence="2" key="1">
    <citation type="submission" date="2022-07" db="EMBL/GenBank/DDBJ databases">
        <title>Taxonomy of Aspergillus series Nigri: significant species reduction supported by multi-species coalescent approaches.</title>
        <authorList>
            <person name="Bian C."/>
            <person name="Kusuya Y."/>
            <person name="Sklenar F."/>
            <person name="D'hooge E."/>
            <person name="Yaguchi T."/>
            <person name="Takahashi H."/>
            <person name="Hubka V."/>
        </authorList>
    </citation>
    <scope>NUCLEOTIDE SEQUENCE</scope>
    <source>
        <strain evidence="2">CBS 733.88</strain>
    </source>
</reference>
<evidence type="ECO:0000313" key="3">
    <source>
        <dbReference type="Proteomes" id="UP001143548"/>
    </source>
</evidence>
<protein>
    <recommendedName>
        <fullName evidence="1">F-box domain-containing protein</fullName>
    </recommendedName>
</protein>
<dbReference type="InterPro" id="IPR001810">
    <property type="entry name" value="F-box_dom"/>
</dbReference>
<evidence type="ECO:0000313" key="2">
    <source>
        <dbReference type="EMBL" id="GKZ24434.1"/>
    </source>
</evidence>
<evidence type="ECO:0000259" key="1">
    <source>
        <dbReference type="PROSITE" id="PS50181"/>
    </source>
</evidence>
<dbReference type="EMBL" id="BROQ01000086">
    <property type="protein sequence ID" value="GKZ24434.1"/>
    <property type="molecule type" value="Genomic_DNA"/>
</dbReference>
<comment type="caution">
    <text evidence="2">The sequence shown here is derived from an EMBL/GenBank/DDBJ whole genome shotgun (WGS) entry which is preliminary data.</text>
</comment>
<dbReference type="CDD" id="cd09917">
    <property type="entry name" value="F-box_SF"/>
    <property type="match status" value="1"/>
</dbReference>
<dbReference type="PROSITE" id="PS50181">
    <property type="entry name" value="FBOX"/>
    <property type="match status" value="1"/>
</dbReference>
<name>A0A9W5YV95_9EURO</name>